<dbReference type="Proteomes" id="UP000000328">
    <property type="component" value="Chromosome"/>
</dbReference>
<gene>
    <name evidence="2" type="ordered locus">AMED_1460</name>
</gene>
<dbReference type="RefSeq" id="WP_013223359.1">
    <property type="nucleotide sequence ID" value="NC_014318.1"/>
</dbReference>
<dbReference type="InterPro" id="IPR045713">
    <property type="entry name" value="DUF6069"/>
</dbReference>
<dbReference type="KEGG" id="amd:AMED_1460"/>
<dbReference type="OrthoDB" id="3296966at2"/>
<keyword evidence="1" id="KW-0812">Transmembrane</keyword>
<organism evidence="2 3">
    <name type="scientific">Amycolatopsis mediterranei (strain U-32)</name>
    <dbReference type="NCBI Taxonomy" id="749927"/>
    <lineage>
        <taxon>Bacteria</taxon>
        <taxon>Bacillati</taxon>
        <taxon>Actinomycetota</taxon>
        <taxon>Actinomycetes</taxon>
        <taxon>Pseudonocardiales</taxon>
        <taxon>Pseudonocardiaceae</taxon>
        <taxon>Amycolatopsis</taxon>
    </lineage>
</organism>
<feature type="transmembrane region" description="Helical" evidence="1">
    <location>
        <begin position="12"/>
        <end position="35"/>
    </location>
</feature>
<dbReference type="EMBL" id="CP002000">
    <property type="protein sequence ID" value="ADJ43273.1"/>
    <property type="molecule type" value="Genomic_DNA"/>
</dbReference>
<sequence length="142" mass="14537">MTTSAPATKAAWSSTLAAAGIGAVGGLLVNAAIAWAGQALLGAPDEFRQLTLPVYGPLTIIGALAGAIGWRLIVNRSRNAARLLTWLVPAVVALSLIPDLMLLSSKSQPGTTVGGVVALMLMHLGVAAVAVPAYRRFMPPRS</sequence>
<evidence type="ECO:0000313" key="3">
    <source>
        <dbReference type="Proteomes" id="UP000000328"/>
    </source>
</evidence>
<feature type="transmembrane region" description="Helical" evidence="1">
    <location>
        <begin position="83"/>
        <end position="103"/>
    </location>
</feature>
<proteinExistence type="predicted"/>
<dbReference type="AlphaFoldDB" id="A0A0H3CY65"/>
<name>A0A0H3CY65_AMYMU</name>
<dbReference type="HOGENOM" id="CLU_144158_0_0_11"/>
<dbReference type="Pfam" id="PF19545">
    <property type="entry name" value="DUF6069"/>
    <property type="match status" value="1"/>
</dbReference>
<protein>
    <submittedName>
        <fullName evidence="2">Uncharacterized protein</fullName>
    </submittedName>
</protein>
<keyword evidence="1" id="KW-1133">Transmembrane helix</keyword>
<keyword evidence="1" id="KW-0472">Membrane</keyword>
<feature type="transmembrane region" description="Helical" evidence="1">
    <location>
        <begin position="115"/>
        <end position="134"/>
    </location>
</feature>
<evidence type="ECO:0000313" key="2">
    <source>
        <dbReference type="EMBL" id="ADJ43273.1"/>
    </source>
</evidence>
<reference evidence="2 3" key="1">
    <citation type="journal article" date="2010" name="Cell Res.">
        <title>Complete genome sequence of the rifamycin SV-producing Amycolatopsis mediterranei U32 revealed its genetic characteristics in phylogeny and metabolism.</title>
        <authorList>
            <person name="Zhao W."/>
            <person name="Zhong Y."/>
            <person name="Yuan H."/>
            <person name="Wang J."/>
            <person name="Zheng H."/>
            <person name="Wang Y."/>
            <person name="Cen X."/>
            <person name="Xu F."/>
            <person name="Bai J."/>
            <person name="Han X."/>
            <person name="Lu G."/>
            <person name="Zhu Y."/>
            <person name="Shao Z."/>
            <person name="Yan H."/>
            <person name="Li C."/>
            <person name="Peng N."/>
            <person name="Zhang Z."/>
            <person name="Zhang Y."/>
            <person name="Lin W."/>
            <person name="Fan Y."/>
            <person name="Qin Z."/>
            <person name="Hu Y."/>
            <person name="Zhu B."/>
            <person name="Wang S."/>
            <person name="Ding X."/>
            <person name="Zhao G.P."/>
        </authorList>
    </citation>
    <scope>NUCLEOTIDE SEQUENCE [LARGE SCALE GENOMIC DNA]</scope>
    <source>
        <strain evidence="3">U-32</strain>
    </source>
</reference>
<dbReference type="PATRIC" id="fig|749927.5.peg.1502"/>
<accession>A0A0H3CY65</accession>
<dbReference type="GeneID" id="92869250"/>
<dbReference type="eggNOG" id="ENOG5033219">
    <property type="taxonomic scope" value="Bacteria"/>
</dbReference>
<evidence type="ECO:0000256" key="1">
    <source>
        <dbReference type="SAM" id="Phobius"/>
    </source>
</evidence>
<feature type="transmembrane region" description="Helical" evidence="1">
    <location>
        <begin position="55"/>
        <end position="74"/>
    </location>
</feature>